<evidence type="ECO:0000313" key="7">
    <source>
        <dbReference type="EMBL" id="MDV5168572.1"/>
    </source>
</evidence>
<dbReference type="CDD" id="cd01948">
    <property type="entry name" value="EAL"/>
    <property type="match status" value="1"/>
</dbReference>
<dbReference type="InterPro" id="IPR035919">
    <property type="entry name" value="EAL_sf"/>
</dbReference>
<dbReference type="Pfam" id="PF00196">
    <property type="entry name" value="GerE"/>
    <property type="match status" value="1"/>
</dbReference>
<dbReference type="SUPFAM" id="SSF141868">
    <property type="entry name" value="EAL domain-like"/>
    <property type="match status" value="1"/>
</dbReference>
<dbReference type="InterPro" id="IPR036388">
    <property type="entry name" value="WH-like_DNA-bd_sf"/>
</dbReference>
<dbReference type="InterPro" id="IPR058245">
    <property type="entry name" value="NreC/VraR/RcsB-like_REC"/>
</dbReference>
<gene>
    <name evidence="7" type="ORF">R2X38_06120</name>
</gene>
<evidence type="ECO:0000313" key="8">
    <source>
        <dbReference type="Proteomes" id="UP001186452"/>
    </source>
</evidence>
<dbReference type="Pfam" id="PF00072">
    <property type="entry name" value="Response_reg"/>
    <property type="match status" value="2"/>
</dbReference>
<feature type="domain" description="EAL" evidence="6">
    <location>
        <begin position="138"/>
        <end position="388"/>
    </location>
</feature>
<keyword evidence="2" id="KW-0238">DNA-binding</keyword>
<dbReference type="SUPFAM" id="SSF52172">
    <property type="entry name" value="CheY-like"/>
    <property type="match status" value="2"/>
</dbReference>
<evidence type="ECO:0000256" key="2">
    <source>
        <dbReference type="ARBA" id="ARBA00023125"/>
    </source>
</evidence>
<evidence type="ECO:0000259" key="6">
    <source>
        <dbReference type="PROSITE" id="PS50883"/>
    </source>
</evidence>
<dbReference type="PROSITE" id="PS50883">
    <property type="entry name" value="EAL"/>
    <property type="match status" value="1"/>
</dbReference>
<dbReference type="SUPFAM" id="SSF46894">
    <property type="entry name" value="C-terminal effector domain of the bipartite response regulators"/>
    <property type="match status" value="1"/>
</dbReference>
<protein>
    <submittedName>
        <fullName evidence="7">EAL domain-containing protein</fullName>
    </submittedName>
</protein>
<dbReference type="PROSITE" id="PS00622">
    <property type="entry name" value="HTH_LUXR_1"/>
    <property type="match status" value="1"/>
</dbReference>
<dbReference type="EMBL" id="JAWJZI010000002">
    <property type="protein sequence ID" value="MDV5168572.1"/>
    <property type="molecule type" value="Genomic_DNA"/>
</dbReference>
<dbReference type="SMART" id="SM00052">
    <property type="entry name" value="EAL"/>
    <property type="match status" value="1"/>
</dbReference>
<dbReference type="InterPro" id="IPR050706">
    <property type="entry name" value="Cyclic-di-GMP_PDE-like"/>
</dbReference>
<dbReference type="PROSITE" id="PS50110">
    <property type="entry name" value="RESPONSE_REGULATORY"/>
    <property type="match status" value="2"/>
</dbReference>
<comment type="caution">
    <text evidence="7">The sequence shown here is derived from an EMBL/GenBank/DDBJ whole genome shotgun (WGS) entry which is preliminary data.</text>
</comment>
<keyword evidence="1 3" id="KW-0597">Phosphoprotein</keyword>
<evidence type="ECO:0000259" key="4">
    <source>
        <dbReference type="PROSITE" id="PS50043"/>
    </source>
</evidence>
<dbReference type="Proteomes" id="UP001186452">
    <property type="component" value="Unassembled WGS sequence"/>
</dbReference>
<evidence type="ECO:0000256" key="3">
    <source>
        <dbReference type="PROSITE-ProRule" id="PRU00169"/>
    </source>
</evidence>
<dbReference type="InterPro" id="IPR000792">
    <property type="entry name" value="Tscrpt_reg_LuxR_C"/>
</dbReference>
<proteinExistence type="predicted"/>
<dbReference type="CDD" id="cd17535">
    <property type="entry name" value="REC_NarL-like"/>
    <property type="match status" value="1"/>
</dbReference>
<dbReference type="PANTHER" id="PTHR33121">
    <property type="entry name" value="CYCLIC DI-GMP PHOSPHODIESTERASE PDEF"/>
    <property type="match status" value="1"/>
</dbReference>
<dbReference type="Gene3D" id="3.40.50.2300">
    <property type="match status" value="2"/>
</dbReference>
<dbReference type="PROSITE" id="PS50043">
    <property type="entry name" value="HTH_LUXR_2"/>
    <property type="match status" value="1"/>
</dbReference>
<dbReference type="PRINTS" id="PR00038">
    <property type="entry name" value="HTHLUXR"/>
</dbReference>
<feature type="modified residue" description="4-aspartylphosphate" evidence="3">
    <location>
        <position position="448"/>
    </location>
</feature>
<dbReference type="InterPro" id="IPR001789">
    <property type="entry name" value="Sig_transdc_resp-reg_receiver"/>
</dbReference>
<dbReference type="InterPro" id="IPR016032">
    <property type="entry name" value="Sig_transdc_resp-reg_C-effctor"/>
</dbReference>
<accession>A0ABU3ZES6</accession>
<dbReference type="SMART" id="SM00448">
    <property type="entry name" value="REC"/>
    <property type="match status" value="2"/>
</dbReference>
<name>A0ABU3ZES6_9GAMM</name>
<dbReference type="InterPro" id="IPR011006">
    <property type="entry name" value="CheY-like_superfamily"/>
</dbReference>
<reference evidence="7 8" key="1">
    <citation type="submission" date="2023-10" db="EMBL/GenBank/DDBJ databases">
        <title>Marine bacteria isolated from horseshoe crab.</title>
        <authorList>
            <person name="Cheng T.H."/>
        </authorList>
    </citation>
    <scope>NUCLEOTIDE SEQUENCE [LARGE SCALE GENOMIC DNA]</scope>
    <source>
        <strain evidence="7 8">HSC6</strain>
    </source>
</reference>
<dbReference type="CDD" id="cd06170">
    <property type="entry name" value="LuxR_C_like"/>
    <property type="match status" value="1"/>
</dbReference>
<dbReference type="SMART" id="SM00421">
    <property type="entry name" value="HTH_LUXR"/>
    <property type="match status" value="1"/>
</dbReference>
<feature type="domain" description="Response regulatory" evidence="5">
    <location>
        <begin position="2"/>
        <end position="122"/>
    </location>
</feature>
<dbReference type="PANTHER" id="PTHR33121:SF71">
    <property type="entry name" value="OXYGEN SENSOR PROTEIN DOSP"/>
    <property type="match status" value="1"/>
</dbReference>
<dbReference type="CDD" id="cd00156">
    <property type="entry name" value="REC"/>
    <property type="match status" value="1"/>
</dbReference>
<dbReference type="InterPro" id="IPR001633">
    <property type="entry name" value="EAL_dom"/>
</dbReference>
<dbReference type="RefSeq" id="WP_317521292.1">
    <property type="nucleotide sequence ID" value="NZ_JAWJZI010000002.1"/>
</dbReference>
<dbReference type="Gene3D" id="3.20.20.450">
    <property type="entry name" value="EAL domain"/>
    <property type="match status" value="1"/>
</dbReference>
<organism evidence="7 8">
    <name type="scientific">Photobacterium rosenbergii</name>
    <dbReference type="NCBI Taxonomy" id="294936"/>
    <lineage>
        <taxon>Bacteria</taxon>
        <taxon>Pseudomonadati</taxon>
        <taxon>Pseudomonadota</taxon>
        <taxon>Gammaproteobacteria</taxon>
        <taxon>Vibrionales</taxon>
        <taxon>Vibrionaceae</taxon>
        <taxon>Photobacterium</taxon>
    </lineage>
</organism>
<dbReference type="Gene3D" id="1.10.10.10">
    <property type="entry name" value="Winged helix-like DNA-binding domain superfamily/Winged helix DNA-binding domain"/>
    <property type="match status" value="1"/>
</dbReference>
<feature type="domain" description="HTH luxR-type" evidence="4">
    <location>
        <begin position="530"/>
        <end position="592"/>
    </location>
</feature>
<sequence>MKVLIVEDDRIQASKLKLDLMSLGAEEVLIAANCLSAMKLCDQYNFNLIFCDIQLPDHDGIYLLSKIADKCYKSHVVIISAGNSRLLSHIERIGSLLAFKQVTRIDKPYDINALNSLIKNTTCKAKRKKDKCSYNQQLEFTEREILEAIENKHIFVHYQPQIDINTGSIVGLEALARWDHPDYGVVTANQFVNALCEGQTHVRLFQTILEKSLVALQALPESMQLSINITDRDIQWSGLYDSIYQTCALHNFAPNRLKLELSENHLYQADVFSLLTLSRLKLIGVKLSIDDLGLGYSSLIKLTQIPIDEIKINRNLIQNVETDFQKSTIVQLIFNLAQKMQLTCVAEGIEKSETLHYLKSLGISIFQGYLIGKPLPINDITAMISRQFVTDAPAPIHCLIVDDHPIIGAALCQSFKLHNQVQSVASAKNILQALNYIRDNQCNLLLIDINLRGESGFELISQAREKGFQGKVIFMSSGDKPNYPFLSLEKGGIGFIDKGVDVNCLVQQVIQLATSHTQSVDPTVAPSQKKRSSMQSLSKREHEVLDSLMSGHSNKSIANTLSLSEKTVSTYKSRIFDKLGVNSLIEISKMYF</sequence>
<evidence type="ECO:0000259" key="5">
    <source>
        <dbReference type="PROSITE" id="PS50110"/>
    </source>
</evidence>
<dbReference type="Pfam" id="PF00563">
    <property type="entry name" value="EAL"/>
    <property type="match status" value="1"/>
</dbReference>
<feature type="modified residue" description="4-aspartylphosphate" evidence="3">
    <location>
        <position position="52"/>
    </location>
</feature>
<evidence type="ECO:0000256" key="1">
    <source>
        <dbReference type="ARBA" id="ARBA00022553"/>
    </source>
</evidence>
<feature type="domain" description="Response regulatory" evidence="5">
    <location>
        <begin position="397"/>
        <end position="513"/>
    </location>
</feature>
<keyword evidence="8" id="KW-1185">Reference proteome</keyword>